<dbReference type="Proteomes" id="UP000319148">
    <property type="component" value="Unassembled WGS sequence"/>
</dbReference>
<sequence>MKKVVIGLIVILLVILGGVFYIGSQAGSIIQKGVVKYGPEVTQTPIALEGVDVSFLAGTAGLSGLVVGNPPGFKSDHAFKVGSVNVAMDVMSVTSDIIHIKEVRIDGADLIYELGSKGNNISKLQKNVQDYMAKFGSSDESAKSFVIDDIYITGTKVQLATDLLGGKGTGLTLPDIHLEDIGKEGDGASGAEVMNKVLGAVNSGLGKIITKDVIKDKLEDVGSKLKGLIK</sequence>
<evidence type="ECO:0008006" key="3">
    <source>
        <dbReference type="Google" id="ProtNLM"/>
    </source>
</evidence>
<proteinExistence type="predicted"/>
<dbReference type="AlphaFoldDB" id="A0A501PNT4"/>
<keyword evidence="2" id="KW-1185">Reference proteome</keyword>
<dbReference type="RefSeq" id="WP_181163081.1">
    <property type="nucleotide sequence ID" value="NZ_VFIY01000005.1"/>
</dbReference>
<evidence type="ECO:0000313" key="1">
    <source>
        <dbReference type="EMBL" id="TPD61818.1"/>
    </source>
</evidence>
<dbReference type="EMBL" id="VFIY01000005">
    <property type="protein sequence ID" value="TPD61818.1"/>
    <property type="molecule type" value="Genomic_DNA"/>
</dbReference>
<organism evidence="1 2">
    <name type="scientific">Emcibacter nanhaiensis</name>
    <dbReference type="NCBI Taxonomy" id="1505037"/>
    <lineage>
        <taxon>Bacteria</taxon>
        <taxon>Pseudomonadati</taxon>
        <taxon>Pseudomonadota</taxon>
        <taxon>Alphaproteobacteria</taxon>
        <taxon>Emcibacterales</taxon>
        <taxon>Emcibacteraceae</taxon>
        <taxon>Emcibacter</taxon>
    </lineage>
</organism>
<gene>
    <name evidence="1" type="ORF">FIV46_06310</name>
</gene>
<reference evidence="2" key="1">
    <citation type="submission" date="2019-06" db="EMBL/GenBank/DDBJ databases">
        <title>The complete genome of Emcibacter congregatus ZYLT.</title>
        <authorList>
            <person name="Zhao Z."/>
        </authorList>
    </citation>
    <scope>NUCLEOTIDE SEQUENCE [LARGE SCALE GENOMIC DNA]</scope>
    <source>
        <strain evidence="2">MCCC 1A06723</strain>
    </source>
</reference>
<evidence type="ECO:0000313" key="2">
    <source>
        <dbReference type="Proteomes" id="UP000319148"/>
    </source>
</evidence>
<accession>A0A501PNT4</accession>
<comment type="caution">
    <text evidence="1">The sequence shown here is derived from an EMBL/GenBank/DDBJ whole genome shotgun (WGS) entry which is preliminary data.</text>
</comment>
<protein>
    <recommendedName>
        <fullName evidence="3">AsmA family protein</fullName>
    </recommendedName>
</protein>
<name>A0A501PNT4_9PROT</name>